<reference evidence="21" key="1">
    <citation type="submission" date="2020-04" db="EMBL/GenBank/DDBJ databases">
        <authorList>
            <person name="Alioto T."/>
            <person name="Alioto T."/>
            <person name="Gomez Garrido J."/>
        </authorList>
    </citation>
    <scope>NUCLEOTIDE SEQUENCE</scope>
    <source>
        <strain evidence="21">A484AB</strain>
    </source>
</reference>
<evidence type="ECO:0000256" key="14">
    <source>
        <dbReference type="ARBA" id="ARBA00023034"/>
    </source>
</evidence>
<evidence type="ECO:0000256" key="6">
    <source>
        <dbReference type="ARBA" id="ARBA00010825"/>
    </source>
</evidence>
<evidence type="ECO:0000256" key="11">
    <source>
        <dbReference type="ARBA" id="ARBA00022679"/>
    </source>
</evidence>
<evidence type="ECO:0000256" key="1">
    <source>
        <dbReference type="ARBA" id="ARBA00002680"/>
    </source>
</evidence>
<keyword evidence="16" id="KW-0456">Lyase</keyword>
<dbReference type="NCBIfam" id="TIGR02024">
    <property type="entry name" value="FtcD"/>
    <property type="match status" value="1"/>
</dbReference>
<dbReference type="GO" id="GO:0005814">
    <property type="term" value="C:centriole"/>
    <property type="evidence" value="ECO:0007669"/>
    <property type="project" value="UniProtKB-SubCell"/>
</dbReference>
<organism evidence="21 22">
    <name type="scientific">Paramuricea clavata</name>
    <name type="common">Red gorgonian</name>
    <name type="synonym">Violescent sea-whip</name>
    <dbReference type="NCBI Taxonomy" id="317549"/>
    <lineage>
        <taxon>Eukaryota</taxon>
        <taxon>Metazoa</taxon>
        <taxon>Cnidaria</taxon>
        <taxon>Anthozoa</taxon>
        <taxon>Octocorallia</taxon>
        <taxon>Malacalcyonacea</taxon>
        <taxon>Plexauridae</taxon>
        <taxon>Paramuricea</taxon>
    </lineage>
</organism>
<dbReference type="InterPro" id="IPR007044">
    <property type="entry name" value="Cyclodeamin/CycHdrlase"/>
</dbReference>
<dbReference type="InterPro" id="IPR036178">
    <property type="entry name" value="Formintransfe-cycloase-like_sf"/>
</dbReference>
<protein>
    <recommendedName>
        <fullName evidence="9">Formimidoyltransferase-cyclodeaminase</fullName>
        <ecNumber evidence="7">2.1.2.5</ecNumber>
        <ecNumber evidence="8">4.3.1.4</ecNumber>
    </recommendedName>
    <alternativeName>
        <fullName evidence="20">Formiminotransferase-cyclodeaminase</fullName>
    </alternativeName>
</protein>
<dbReference type="EMBL" id="CACRXK020000500">
    <property type="protein sequence ID" value="CAB3982441.1"/>
    <property type="molecule type" value="Genomic_DNA"/>
</dbReference>
<proteinExistence type="inferred from homology"/>
<dbReference type="Gene3D" id="3.30.70.670">
    <property type="entry name" value="Formiminotransferase, C-terminal subdomain"/>
    <property type="match status" value="1"/>
</dbReference>
<dbReference type="Pfam" id="PF04961">
    <property type="entry name" value="FTCD_C"/>
    <property type="match status" value="1"/>
</dbReference>
<comment type="pathway">
    <text evidence="4">Amino-acid degradation; L-histidine degradation into L-glutamate; L-glutamate from N-formimidoyl-L-glutamate (transferase route): step 1/1.</text>
</comment>
<evidence type="ECO:0000256" key="3">
    <source>
        <dbReference type="ARBA" id="ARBA00004555"/>
    </source>
</evidence>
<dbReference type="InterPro" id="IPR037070">
    <property type="entry name" value="Formiminotransferase_C_sf"/>
</dbReference>
<accession>A0A6S7GAS5</accession>
<name>A0A6S7GAS5_PARCT</name>
<dbReference type="Pfam" id="PF02971">
    <property type="entry name" value="FTCD"/>
    <property type="match status" value="1"/>
</dbReference>
<comment type="similarity">
    <text evidence="5">In the N-terminal section; belongs to the formiminotransferase family.</text>
</comment>
<keyword evidence="12" id="KW-0369">Histidine metabolism</keyword>
<evidence type="ECO:0000256" key="18">
    <source>
        <dbReference type="ARBA" id="ARBA00025506"/>
    </source>
</evidence>
<dbReference type="InterPro" id="IPR012886">
    <property type="entry name" value="Formiminotransferase_N"/>
</dbReference>
<dbReference type="SUPFAM" id="SSF101262">
    <property type="entry name" value="Methenyltetrahydrofolate cyclohydrolase-like"/>
    <property type="match status" value="1"/>
</dbReference>
<dbReference type="GO" id="GO:0019557">
    <property type="term" value="P:L-histidine catabolic process to glutamate and formate"/>
    <property type="evidence" value="ECO:0007669"/>
    <property type="project" value="UniProtKB-UniPathway"/>
</dbReference>
<dbReference type="GO" id="GO:0019556">
    <property type="term" value="P:L-histidine catabolic process to glutamate and formamide"/>
    <property type="evidence" value="ECO:0007669"/>
    <property type="project" value="UniProtKB-UniPathway"/>
</dbReference>
<dbReference type="SMART" id="SM01221">
    <property type="entry name" value="FTCD"/>
    <property type="match status" value="1"/>
</dbReference>
<evidence type="ECO:0000313" key="21">
    <source>
        <dbReference type="EMBL" id="CAB3982441.1"/>
    </source>
</evidence>
<sequence length="609" mass="67581">MFITLLYISNICTKQTNIYLLLVIYCLRRMDLSEKVVECVPNFSEGCDSTIINSIANAISETKGCVLVDVDAGSSTNRTVYTFFGTPESVVEGALNGALKASELIDMKNHIGAHPRLGALDVCPFIPIKGVTMDDCVKCAHQFSERLVKELNVPVYLYGHAAREEYRNTVPQIRSGQYEKLPEKLKDEKWKPDYGPTMFVPYWGASIVGARDFLIAYNVNIMATKEQAHRIALNIRTTGRSPTQLGLLEKIQAVGWREEKSNVSQISVNVLDYNTTAVHIVFETCVEEAKKLKLAIAGSQVVGLVPLKVMLDAADYYMAKEDLFIVDEDQKLRLVIDRLGLNSLGQFNPQEKVIEYVIGSNKNGPLASMPLCDFIHSLGSRTPSPGGGSGSAAVAAIGAALSTMVGWMTFGKKKYENLDSTMRKLIPPVYQVMVDLIPLVDADTNAFNMYMDALKLPKNTPEEKERQSQAVQAGLTASINVPLKLIKTVSRVWQSLTELARCGNVQTKSDIQVGVRCLETGVWGAYYNILINLPDIKDETYKEQVRSLKTFSASVGSDDNKTAACGLREYNYLKTISRTSTFRAKALRDPTLIFINFFNVHVARYDVIR</sequence>
<dbReference type="InterPro" id="IPR037064">
    <property type="entry name" value="Formiminotransferase_N_sf"/>
</dbReference>
<evidence type="ECO:0000256" key="13">
    <source>
        <dbReference type="ARBA" id="ARBA00022954"/>
    </source>
</evidence>
<dbReference type="Pfam" id="PF07837">
    <property type="entry name" value="FTCD_N"/>
    <property type="match status" value="1"/>
</dbReference>
<evidence type="ECO:0000256" key="4">
    <source>
        <dbReference type="ARBA" id="ARBA00005082"/>
    </source>
</evidence>
<dbReference type="Gene3D" id="3.30.990.10">
    <property type="entry name" value="Formiminotransferase, N-terminal subdomain"/>
    <property type="match status" value="1"/>
</dbReference>
<comment type="function">
    <text evidence="1">Binds and promotes bundling of vimentin filaments originating from the Golgi.</text>
</comment>
<dbReference type="FunFam" id="1.20.120.680:FF:000001">
    <property type="entry name" value="Formimidoyltransferase cyclodeaminase"/>
    <property type="match status" value="1"/>
</dbReference>
<evidence type="ECO:0000256" key="16">
    <source>
        <dbReference type="ARBA" id="ARBA00023239"/>
    </source>
</evidence>
<dbReference type="GO" id="GO:0030412">
    <property type="term" value="F:formimidoyltetrahydrofolate cyclodeaminase activity"/>
    <property type="evidence" value="ECO:0007669"/>
    <property type="project" value="UniProtKB-EC"/>
</dbReference>
<comment type="similarity">
    <text evidence="6">In the C-terminal section; belongs to the cyclodeaminase/cyclohydrolase family.</text>
</comment>
<dbReference type="InterPro" id="IPR013802">
    <property type="entry name" value="Formiminotransferase_C"/>
</dbReference>
<keyword evidence="14" id="KW-0333">Golgi apparatus</keyword>
<evidence type="ECO:0000256" key="5">
    <source>
        <dbReference type="ARBA" id="ARBA00008297"/>
    </source>
</evidence>
<dbReference type="EC" id="4.3.1.4" evidence="8"/>
<dbReference type="PANTHER" id="PTHR12234:SF0">
    <property type="entry name" value="FORMIMIDOYLTRANSFERASE-CYCLODEAMINASE"/>
    <property type="match status" value="1"/>
</dbReference>
<evidence type="ECO:0000256" key="10">
    <source>
        <dbReference type="ARBA" id="ARBA00022490"/>
    </source>
</evidence>
<evidence type="ECO:0000256" key="7">
    <source>
        <dbReference type="ARBA" id="ARBA00012252"/>
    </source>
</evidence>
<dbReference type="Gene3D" id="1.20.120.680">
    <property type="entry name" value="Formiminotetrahydrofolate cyclodeaminase monomer, up-and-down helical bundle"/>
    <property type="match status" value="1"/>
</dbReference>
<dbReference type="InterPro" id="IPR004227">
    <property type="entry name" value="Formiminotransferase_cat"/>
</dbReference>
<keyword evidence="17" id="KW-0511">Multifunctional enzyme</keyword>
<keyword evidence="22" id="KW-1185">Reference proteome</keyword>
<keyword evidence="10" id="KW-0963">Cytoplasm</keyword>
<evidence type="ECO:0000256" key="20">
    <source>
        <dbReference type="ARBA" id="ARBA00030029"/>
    </source>
</evidence>
<dbReference type="OrthoDB" id="48036at2759"/>
<dbReference type="UniPathway" id="UPA00379">
    <property type="reaction ID" value="UER00555"/>
</dbReference>
<comment type="subunit">
    <text evidence="19">Homooctamer, including four polyglutamate binding sites. The subunits are arranged as a tetramer of dimers, and form a planar ring-shaped structure.</text>
</comment>
<keyword evidence="13" id="KW-0290">Folate-binding</keyword>
<dbReference type="SMART" id="SM01222">
    <property type="entry name" value="FTCD_N"/>
    <property type="match status" value="1"/>
</dbReference>
<comment type="function">
    <text evidence="18">Folate-dependent enzyme, that displays both transferase and deaminase activity. Serves to channel one-carbon units from formiminoglutamate to the folate pool.</text>
</comment>
<comment type="subcellular location">
    <subcellularLocation>
        <location evidence="2">Cytoplasm</location>
        <location evidence="2">Cytoskeleton</location>
        <location evidence="2">Microtubule organizing center</location>
        <location evidence="2">Centrosome</location>
        <location evidence="2">Centriole</location>
    </subcellularLocation>
    <subcellularLocation>
        <location evidence="3">Golgi apparatus</location>
    </subcellularLocation>
</comment>
<dbReference type="AlphaFoldDB" id="A0A6S7GAS5"/>
<dbReference type="PANTHER" id="PTHR12234">
    <property type="entry name" value="FORMIMINOTRANSFERASE-CYCLODEAMINASE"/>
    <property type="match status" value="1"/>
</dbReference>
<dbReference type="Proteomes" id="UP001152795">
    <property type="component" value="Unassembled WGS sequence"/>
</dbReference>
<dbReference type="GO" id="GO:0005794">
    <property type="term" value="C:Golgi apparatus"/>
    <property type="evidence" value="ECO:0007669"/>
    <property type="project" value="UniProtKB-SubCell"/>
</dbReference>
<dbReference type="InterPro" id="IPR051623">
    <property type="entry name" value="FTCD"/>
</dbReference>
<dbReference type="FunFam" id="3.30.990.10:FF:000001">
    <property type="entry name" value="Formimidoyltransferase cyclodeaminase"/>
    <property type="match status" value="1"/>
</dbReference>
<evidence type="ECO:0000256" key="9">
    <source>
        <dbReference type="ARBA" id="ARBA00017787"/>
    </source>
</evidence>
<dbReference type="GO" id="GO:0030409">
    <property type="term" value="F:glutamate formimidoyltransferase activity"/>
    <property type="evidence" value="ECO:0007669"/>
    <property type="project" value="UniProtKB-EC"/>
</dbReference>
<evidence type="ECO:0000256" key="2">
    <source>
        <dbReference type="ARBA" id="ARBA00004114"/>
    </source>
</evidence>
<evidence type="ECO:0000256" key="15">
    <source>
        <dbReference type="ARBA" id="ARBA00023212"/>
    </source>
</evidence>
<keyword evidence="11" id="KW-0808">Transferase</keyword>
<comment type="caution">
    <text evidence="21">The sequence shown here is derived from an EMBL/GenBank/DDBJ whole genome shotgun (WGS) entry which is preliminary data.</text>
</comment>
<dbReference type="InterPro" id="IPR022384">
    <property type="entry name" value="FormiminoTrfase_cat_dom_sf"/>
</dbReference>
<evidence type="ECO:0000256" key="19">
    <source>
        <dbReference type="ARBA" id="ARBA00025915"/>
    </source>
</evidence>
<evidence type="ECO:0000256" key="8">
    <source>
        <dbReference type="ARBA" id="ARBA00012998"/>
    </source>
</evidence>
<evidence type="ECO:0000256" key="17">
    <source>
        <dbReference type="ARBA" id="ARBA00023268"/>
    </source>
</evidence>
<gene>
    <name evidence="21" type="ORF">PACLA_8A015022</name>
</gene>
<dbReference type="EC" id="2.1.2.5" evidence="7"/>
<keyword evidence="15" id="KW-0206">Cytoskeleton</keyword>
<evidence type="ECO:0000256" key="12">
    <source>
        <dbReference type="ARBA" id="ARBA00022808"/>
    </source>
</evidence>
<dbReference type="GO" id="GO:0005542">
    <property type="term" value="F:folic acid binding"/>
    <property type="evidence" value="ECO:0007669"/>
    <property type="project" value="UniProtKB-KW"/>
</dbReference>
<dbReference type="SUPFAM" id="SSF55116">
    <property type="entry name" value="Formiminotransferase domain of formiminotransferase-cyclodeaminase"/>
    <property type="match status" value="2"/>
</dbReference>
<evidence type="ECO:0000313" key="22">
    <source>
        <dbReference type="Proteomes" id="UP001152795"/>
    </source>
</evidence>